<name>A0A643FGL3_IDEDE</name>
<organism evidence="1 2">
    <name type="scientific">Ideonella dechloratans</name>
    <dbReference type="NCBI Taxonomy" id="36863"/>
    <lineage>
        <taxon>Bacteria</taxon>
        <taxon>Pseudomonadati</taxon>
        <taxon>Pseudomonadota</taxon>
        <taxon>Betaproteobacteria</taxon>
        <taxon>Burkholderiales</taxon>
        <taxon>Sphaerotilaceae</taxon>
        <taxon>Ideonella</taxon>
    </lineage>
</organism>
<dbReference type="OrthoDB" id="6188167at2"/>
<protein>
    <submittedName>
        <fullName evidence="1">DUF1631 domain-containing protein</fullName>
    </submittedName>
</protein>
<evidence type="ECO:0000313" key="1">
    <source>
        <dbReference type="EMBL" id="KAB0584900.1"/>
    </source>
</evidence>
<dbReference type="Pfam" id="PF07793">
    <property type="entry name" value="DUF1631"/>
    <property type="match status" value="2"/>
</dbReference>
<dbReference type="EMBL" id="VZPB01000003">
    <property type="protein sequence ID" value="KAB0584900.1"/>
    <property type="molecule type" value="Genomic_DNA"/>
</dbReference>
<proteinExistence type="predicted"/>
<sequence>MTRSCNFQALWLHIVEGLPAWAAEVERGTKDSLLNSLSNPWEHAGGRGEASQALTWLKARHGVVAQALVRALAQRVKEELAPARAPDLQMREFLLDSSPMLSLMDESSMQEGIETGRLAQQVTHLTENTLRELRTLCAMLPGRPMHEPELAYPLNPTIVAESFSQALVDLGAEPELRLPILRAAASVLASQTLHLFERHLQWLRDQGLRPASASIRPATAIGGTAYVGIERLFSAPPGEFLGAIGSSGSAVGSVATQAGLSPPLVRKLEQLTRVLARQSHAGAAMDSVWRRLLAQVERLSPKELSALQQSTHPFWRLLDRLAALSAVQSPNDPDMRELAARLGPMLAELERPQELSLEAFDSALSELDSVPGDFGTTRPAELETAFDMESKRREMEPTVRAQLADQLRKTPVPDDVRQFLQGPWVQVMTHTLVRQGPGSPAALRYMNLVPDLLTAVGRLRRGAVPTLIERQALLDAARDGMMAAGFGMHQIDGHVADLTRLLSGIEKISLMEPNPTVVVVPSAPTVGDVSGLPDLHGDEWAGHAELATVPMAMDEDDDDSLVEREAWLDGLKVGDLCRLMLQGRWVTALLNWRSDNGQFFMFKSRRGSGAHTITRRMLDRLRAEGLATKVEPGQMLARALETMLPPEA</sequence>
<gene>
    <name evidence="1" type="ORF">F7Q92_01725</name>
</gene>
<accession>A0A643FGL3</accession>
<dbReference type="AlphaFoldDB" id="A0A643FGL3"/>
<keyword evidence="2" id="KW-1185">Reference proteome</keyword>
<reference evidence="1 2" key="1">
    <citation type="submission" date="2019-09" db="EMBL/GenBank/DDBJ databases">
        <title>Draft genome sequences of 48 bacterial type strains from the CCUG.</title>
        <authorList>
            <person name="Tunovic T."/>
            <person name="Pineiro-Iglesias B."/>
            <person name="Unosson C."/>
            <person name="Inganas E."/>
            <person name="Ohlen M."/>
            <person name="Cardew S."/>
            <person name="Jensie-Markopoulos S."/>
            <person name="Salva-Serra F."/>
            <person name="Jaen-Luchoro D."/>
            <person name="Karlsson R."/>
            <person name="Svensson-Stadler L."/>
            <person name="Chun J."/>
            <person name="Moore E."/>
        </authorList>
    </citation>
    <scope>NUCLEOTIDE SEQUENCE [LARGE SCALE GENOMIC DNA]</scope>
    <source>
        <strain evidence="1 2">CCUG 30977</strain>
    </source>
</reference>
<evidence type="ECO:0000313" key="2">
    <source>
        <dbReference type="Proteomes" id="UP000430120"/>
    </source>
</evidence>
<dbReference type="InterPro" id="IPR012434">
    <property type="entry name" value="DUF1631"/>
</dbReference>
<comment type="caution">
    <text evidence="1">The sequence shown here is derived from an EMBL/GenBank/DDBJ whole genome shotgun (WGS) entry which is preliminary data.</text>
</comment>
<dbReference type="Proteomes" id="UP000430120">
    <property type="component" value="Unassembled WGS sequence"/>
</dbReference>